<keyword evidence="11" id="KW-1185">Reference proteome</keyword>
<feature type="region of interest" description="Disordered" evidence="7">
    <location>
        <begin position="1"/>
        <end position="86"/>
    </location>
</feature>
<accession>A0ABS1FMM9</accession>
<gene>
    <name evidence="10" type="ORF">JIM95_08890</name>
</gene>
<feature type="compositionally biased region" description="Low complexity" evidence="7">
    <location>
        <begin position="70"/>
        <end position="85"/>
    </location>
</feature>
<feature type="transmembrane region" description="Helical" evidence="8">
    <location>
        <begin position="443"/>
        <end position="463"/>
    </location>
</feature>
<evidence type="ECO:0000256" key="2">
    <source>
        <dbReference type="ARBA" id="ARBA00022448"/>
    </source>
</evidence>
<comment type="subcellular location">
    <subcellularLocation>
        <location evidence="1">Cell membrane</location>
        <topology evidence="1">Multi-pass membrane protein</topology>
    </subcellularLocation>
</comment>
<comment type="caution">
    <text evidence="10">The sequence shown here is derived from an EMBL/GenBank/DDBJ whole genome shotgun (WGS) entry which is preliminary data.</text>
</comment>
<keyword evidence="4 8" id="KW-0812">Transmembrane</keyword>
<keyword evidence="2" id="KW-0813">Transport</keyword>
<dbReference type="Proteomes" id="UP000650005">
    <property type="component" value="Unassembled WGS sequence"/>
</dbReference>
<dbReference type="InterPro" id="IPR020846">
    <property type="entry name" value="MFS_dom"/>
</dbReference>
<dbReference type="PANTHER" id="PTHR23501">
    <property type="entry name" value="MAJOR FACILITATOR SUPERFAMILY"/>
    <property type="match status" value="1"/>
</dbReference>
<dbReference type="EMBL" id="JAENIP010000014">
    <property type="protein sequence ID" value="MBK1844689.1"/>
    <property type="molecule type" value="Genomic_DNA"/>
</dbReference>
<evidence type="ECO:0000313" key="10">
    <source>
        <dbReference type="EMBL" id="MBK1844689.1"/>
    </source>
</evidence>
<protein>
    <submittedName>
        <fullName evidence="10">MFS transporter</fullName>
    </submittedName>
</protein>
<dbReference type="CDD" id="cd17502">
    <property type="entry name" value="MFS_Azr1_MDR_like"/>
    <property type="match status" value="1"/>
</dbReference>
<proteinExistence type="predicted"/>
<dbReference type="InterPro" id="IPR004638">
    <property type="entry name" value="EmrB-like"/>
</dbReference>
<feature type="transmembrane region" description="Helical" evidence="8">
    <location>
        <begin position="386"/>
        <end position="405"/>
    </location>
</feature>
<evidence type="ECO:0000256" key="7">
    <source>
        <dbReference type="SAM" id="MobiDB-lite"/>
    </source>
</evidence>
<sequence length="589" mass="62197">MAGRTTAPRGHPPGRGDDRRRRVHHRHQAGVPPLDGGIGPHGRQPADPVHRRTRGHDPTTHEGGRERVSRALTTTTPETSPSTRAEQPRLPLIFTALILAMLMSALGQMIFSAALPTIVGELGGVEHMTWVITAFLLGQTISLPIFGKLGDQFGRKYLFMFAVCLFMAGSALGGFAGSMDVLILARAIQGVAGGGLMILSQAITADVVSARQRGKYMGIMGSIFGLSSVLGPVLGGWFTDGPGWRWGLWLNIPMGALTLVGIALFLTLPNHAQGGKLDWAGMATMALATTSFILTVTWGGREYDWTSPAILGLITAAVVFSVLFIIVERRAPDPLVPMWLFSNHNFRLTTAAGLIAGIFMFGSLAYMPTYLQMVHSMSPTEAGLMMVPMMIGLMGTSVVVGALVTRTGRYRIYPVVGMAVTGLALWLLSGLSHDSSLPEVGGYLFVLGFGLGCAMQILVLIVQNSFPIAVVGTATAANNFFRQIGGAAGSALVGGIFVSNLSGLLNDRLPAALSQLGEGAAETGARISGHGANLTPGLVQSLPTPVRIAIDAAYSDALTPVFALLAPLAILSAVVLFFVHEERLKETVS</sequence>
<dbReference type="Gene3D" id="1.20.1720.10">
    <property type="entry name" value="Multidrug resistance protein D"/>
    <property type="match status" value="1"/>
</dbReference>
<dbReference type="InterPro" id="IPR011701">
    <property type="entry name" value="MFS"/>
</dbReference>
<evidence type="ECO:0000256" key="6">
    <source>
        <dbReference type="ARBA" id="ARBA00023136"/>
    </source>
</evidence>
<keyword evidence="5 8" id="KW-1133">Transmembrane helix</keyword>
<keyword evidence="3" id="KW-1003">Cell membrane</keyword>
<feature type="transmembrane region" description="Helical" evidence="8">
    <location>
        <begin position="348"/>
        <end position="366"/>
    </location>
</feature>
<evidence type="ECO:0000313" key="11">
    <source>
        <dbReference type="Proteomes" id="UP000650005"/>
    </source>
</evidence>
<feature type="transmembrane region" description="Helical" evidence="8">
    <location>
        <begin position="127"/>
        <end position="146"/>
    </location>
</feature>
<feature type="transmembrane region" description="Helical" evidence="8">
    <location>
        <begin position="561"/>
        <end position="579"/>
    </location>
</feature>
<feature type="compositionally biased region" description="Basic and acidic residues" evidence="7">
    <location>
        <begin position="55"/>
        <end position="69"/>
    </location>
</feature>
<dbReference type="Pfam" id="PF07690">
    <property type="entry name" value="MFS_1"/>
    <property type="match status" value="1"/>
</dbReference>
<feature type="transmembrane region" description="Helical" evidence="8">
    <location>
        <begin position="484"/>
        <end position="505"/>
    </location>
</feature>
<feature type="transmembrane region" description="Helical" evidence="8">
    <location>
        <begin position="246"/>
        <end position="267"/>
    </location>
</feature>
<dbReference type="NCBIfam" id="TIGR00711">
    <property type="entry name" value="efflux_EmrB"/>
    <property type="match status" value="1"/>
</dbReference>
<dbReference type="PRINTS" id="PR01036">
    <property type="entry name" value="TCRTETB"/>
</dbReference>
<keyword evidence="6 8" id="KW-0472">Membrane</keyword>
<evidence type="ECO:0000256" key="3">
    <source>
        <dbReference type="ARBA" id="ARBA00022475"/>
    </source>
</evidence>
<dbReference type="InterPro" id="IPR036259">
    <property type="entry name" value="MFS_trans_sf"/>
</dbReference>
<evidence type="ECO:0000256" key="4">
    <source>
        <dbReference type="ARBA" id="ARBA00022692"/>
    </source>
</evidence>
<feature type="transmembrane region" description="Helical" evidence="8">
    <location>
        <begin position="158"/>
        <end position="177"/>
    </location>
</feature>
<feature type="transmembrane region" description="Helical" evidence="8">
    <location>
        <begin position="412"/>
        <end position="431"/>
    </location>
</feature>
<reference evidence="10" key="1">
    <citation type="submission" date="2021-01" db="EMBL/GenBank/DDBJ databases">
        <title>Characterization of Corynebacterium spp. from penguins.</title>
        <authorList>
            <person name="Svec P."/>
        </authorList>
    </citation>
    <scope>NUCLEOTIDE SEQUENCE</scope>
    <source>
        <strain evidence="10">CCM 8835</strain>
    </source>
</reference>
<feature type="transmembrane region" description="Helical" evidence="8">
    <location>
        <begin position="183"/>
        <end position="204"/>
    </location>
</feature>
<evidence type="ECO:0000256" key="8">
    <source>
        <dbReference type="SAM" id="Phobius"/>
    </source>
</evidence>
<organism evidence="10 11">
    <name type="scientific">Corynebacterium antarcticum</name>
    <dbReference type="NCBI Taxonomy" id="2800405"/>
    <lineage>
        <taxon>Bacteria</taxon>
        <taxon>Bacillati</taxon>
        <taxon>Actinomycetota</taxon>
        <taxon>Actinomycetes</taxon>
        <taxon>Mycobacteriales</taxon>
        <taxon>Corynebacteriaceae</taxon>
        <taxon>Corynebacterium</taxon>
    </lineage>
</organism>
<feature type="transmembrane region" description="Helical" evidence="8">
    <location>
        <begin position="92"/>
        <end position="115"/>
    </location>
</feature>
<feature type="transmembrane region" description="Helical" evidence="8">
    <location>
        <begin position="279"/>
        <end position="299"/>
    </location>
</feature>
<dbReference type="PROSITE" id="PS50850">
    <property type="entry name" value="MFS"/>
    <property type="match status" value="1"/>
</dbReference>
<feature type="transmembrane region" description="Helical" evidence="8">
    <location>
        <begin position="305"/>
        <end position="327"/>
    </location>
</feature>
<dbReference type="SUPFAM" id="SSF103473">
    <property type="entry name" value="MFS general substrate transporter"/>
    <property type="match status" value="1"/>
</dbReference>
<feature type="domain" description="Major facilitator superfamily (MFS) profile" evidence="9">
    <location>
        <begin position="93"/>
        <end position="584"/>
    </location>
</feature>
<evidence type="ECO:0000256" key="1">
    <source>
        <dbReference type="ARBA" id="ARBA00004651"/>
    </source>
</evidence>
<dbReference type="Gene3D" id="1.20.1250.20">
    <property type="entry name" value="MFS general substrate transporter like domains"/>
    <property type="match status" value="1"/>
</dbReference>
<name>A0ABS1FMM9_9CORY</name>
<feature type="transmembrane region" description="Helical" evidence="8">
    <location>
        <begin position="216"/>
        <end position="234"/>
    </location>
</feature>
<evidence type="ECO:0000256" key="5">
    <source>
        <dbReference type="ARBA" id="ARBA00022989"/>
    </source>
</evidence>
<evidence type="ECO:0000259" key="9">
    <source>
        <dbReference type="PROSITE" id="PS50850"/>
    </source>
</evidence>
<dbReference type="PANTHER" id="PTHR23501:SF197">
    <property type="entry name" value="COMD"/>
    <property type="match status" value="1"/>
</dbReference>